<dbReference type="HAMAP" id="MF_00530">
    <property type="entry name" value="ATP_synth_epsil_bac"/>
    <property type="match status" value="1"/>
</dbReference>
<keyword evidence="10" id="KW-0472">Membrane</keyword>
<dbReference type="InterPro" id="IPR036771">
    <property type="entry name" value="ATPsynth_dsu/esu_N"/>
</dbReference>
<evidence type="ECO:0000256" key="14">
    <source>
        <dbReference type="ARBA" id="ARBA00032372"/>
    </source>
</evidence>
<dbReference type="InterPro" id="IPR020546">
    <property type="entry name" value="ATP_synth_F1_dsu/esu_N"/>
</dbReference>
<evidence type="ECO:0000256" key="9">
    <source>
        <dbReference type="ARBA" id="ARBA00023128"/>
    </source>
</evidence>
<evidence type="ECO:0000259" key="18">
    <source>
        <dbReference type="Pfam" id="PF02823"/>
    </source>
</evidence>
<dbReference type="Proteomes" id="UP000075809">
    <property type="component" value="Unassembled WGS sequence"/>
</dbReference>
<gene>
    <name evidence="19" type="ORF">ALC60_03591</name>
</gene>
<dbReference type="AlphaFoldDB" id="A0A151XBC9"/>
<dbReference type="CDD" id="cd12152">
    <property type="entry name" value="F1-ATPase_delta"/>
    <property type="match status" value="1"/>
</dbReference>
<evidence type="ECO:0000256" key="4">
    <source>
        <dbReference type="ARBA" id="ARBA00022781"/>
    </source>
</evidence>
<name>A0A151XBC9_9HYME</name>
<dbReference type="PANTHER" id="PTHR13822">
    <property type="entry name" value="ATP SYNTHASE DELTA/EPSILON CHAIN"/>
    <property type="match status" value="1"/>
</dbReference>
<evidence type="ECO:0000256" key="16">
    <source>
        <dbReference type="ARBA" id="ARBA00062932"/>
    </source>
</evidence>
<evidence type="ECO:0000256" key="1">
    <source>
        <dbReference type="ARBA" id="ARBA00004273"/>
    </source>
</evidence>
<dbReference type="Pfam" id="PF02823">
    <property type="entry name" value="ATP-synt_DE_N"/>
    <property type="match status" value="1"/>
</dbReference>
<dbReference type="FunFam" id="2.60.15.10:FF:000004">
    <property type="entry name" value="ATP synthase subunit delta, mitochondrial"/>
    <property type="match status" value="1"/>
</dbReference>
<evidence type="ECO:0000256" key="10">
    <source>
        <dbReference type="ARBA" id="ARBA00023136"/>
    </source>
</evidence>
<keyword evidence="6" id="KW-0809">Transit peptide</keyword>
<keyword evidence="11" id="KW-0139">CF(1)</keyword>
<keyword evidence="20" id="KW-1185">Reference proteome</keyword>
<dbReference type="Gene3D" id="2.60.15.10">
    <property type="entry name" value="F0F1 ATP synthase delta/epsilon subunit, N-terminal"/>
    <property type="match status" value="1"/>
</dbReference>
<feature type="non-terminal residue" evidence="19">
    <location>
        <position position="1"/>
    </location>
</feature>
<evidence type="ECO:0000256" key="6">
    <source>
        <dbReference type="ARBA" id="ARBA00022946"/>
    </source>
</evidence>
<keyword evidence="4" id="KW-0375">Hydrogen ion transport</keyword>
<protein>
    <recommendedName>
        <fullName evidence="17">ATP synthase F(1) complex subunit delta, mitochondrial</fullName>
    </recommendedName>
    <alternativeName>
        <fullName evidence="14">ATP synthase F1 subunit delta</fullName>
    </alternativeName>
    <alternativeName>
        <fullName evidence="13">F-ATPase delta subunit</fullName>
    </alternativeName>
</protein>
<evidence type="ECO:0000256" key="11">
    <source>
        <dbReference type="ARBA" id="ARBA00023196"/>
    </source>
</evidence>
<keyword evidence="3" id="KW-0813">Transport</keyword>
<comment type="function">
    <text evidence="15">Subunit delta, of the mitochondrial membrane ATP synthase complex (F(1)F(0) ATP synthase or Complex V) that produces ATP from ADP in the presence of a proton gradient across the membrane which is generated by electron transport complexes of the respiratory chain. ATP synthase complex consist of a soluble F(1) head domain - the catalytic core - and a membrane F(1) domain - the membrane proton channel. These two domains are linked by a central stalk rotating inside the F(1) region and a stationary peripheral stalk. During catalysis, ATP synthesis in the catalytic domain of F(1) is coupled via a rotary mechanism of the central stalk subunits to proton translocation. In vivo, can only synthesize ATP although its ATP hydrolase activity can be activated artificially in vitro. With the central stalk subunit gamma, is essential for the biogenesis of F(1) catalytic part of the ATP synthase complex namely in the formation of F1 assembly intermediate.</text>
</comment>
<evidence type="ECO:0000256" key="7">
    <source>
        <dbReference type="ARBA" id="ARBA00022990"/>
    </source>
</evidence>
<keyword evidence="8" id="KW-0406">Ion transport</keyword>
<keyword evidence="5" id="KW-0999">Mitochondrion inner membrane</keyword>
<evidence type="ECO:0000256" key="15">
    <source>
        <dbReference type="ARBA" id="ARBA00056834"/>
    </source>
</evidence>
<sequence length="171" mass="18788">KKINLYQCAEMSNFSRTLRPFLRCVRSRHQKRTYADAADQMKFTFAGANQVFYDQAVIRQVDVPSFSGSFGILPKHVPTLAVLKPGVVTVYEEDSSTKKIFVSSGTITINEDSSVQILAEEAHPVEHLDNSAARDILNKAQQQLSSVTSDVDKAEAGIAVEVAEALVQATQ</sequence>
<dbReference type="STRING" id="64791.A0A151XBC9"/>
<dbReference type="FunFam" id="1.20.5.440:FF:000002">
    <property type="entry name" value="ATP synthase subunit delta, mitochondrial"/>
    <property type="match status" value="1"/>
</dbReference>
<keyword evidence="12" id="KW-0066">ATP synthesis</keyword>
<evidence type="ECO:0000256" key="5">
    <source>
        <dbReference type="ARBA" id="ARBA00022792"/>
    </source>
</evidence>
<evidence type="ECO:0000256" key="12">
    <source>
        <dbReference type="ARBA" id="ARBA00023310"/>
    </source>
</evidence>
<comment type="similarity">
    <text evidence="2">Belongs to the ATPase epsilon chain family.</text>
</comment>
<dbReference type="GO" id="GO:0005743">
    <property type="term" value="C:mitochondrial inner membrane"/>
    <property type="evidence" value="ECO:0007669"/>
    <property type="project" value="UniProtKB-SubCell"/>
</dbReference>
<keyword evidence="9" id="KW-0496">Mitochondrion</keyword>
<dbReference type="NCBIfam" id="TIGR01216">
    <property type="entry name" value="ATP_synt_epsi"/>
    <property type="match status" value="1"/>
</dbReference>
<keyword evidence="7" id="KW-0007">Acetylation</keyword>
<dbReference type="GO" id="GO:0046933">
    <property type="term" value="F:proton-transporting ATP synthase activity, rotational mechanism"/>
    <property type="evidence" value="ECO:0007669"/>
    <property type="project" value="InterPro"/>
</dbReference>
<dbReference type="GO" id="GO:0045259">
    <property type="term" value="C:proton-transporting ATP synthase complex"/>
    <property type="evidence" value="ECO:0007669"/>
    <property type="project" value="UniProtKB-KW"/>
</dbReference>
<dbReference type="PANTHER" id="PTHR13822:SF7">
    <property type="entry name" value="ATP SYNTHASE SUBUNIT DELTA, MITOCHONDRIAL"/>
    <property type="match status" value="1"/>
</dbReference>
<comment type="subcellular location">
    <subcellularLocation>
        <location evidence="1">Mitochondrion inner membrane</location>
    </subcellularLocation>
</comment>
<organism evidence="19 20">
    <name type="scientific">Mycetomoellerius zeteki</name>
    <dbReference type="NCBI Taxonomy" id="64791"/>
    <lineage>
        <taxon>Eukaryota</taxon>
        <taxon>Metazoa</taxon>
        <taxon>Ecdysozoa</taxon>
        <taxon>Arthropoda</taxon>
        <taxon>Hexapoda</taxon>
        <taxon>Insecta</taxon>
        <taxon>Pterygota</taxon>
        <taxon>Neoptera</taxon>
        <taxon>Endopterygota</taxon>
        <taxon>Hymenoptera</taxon>
        <taxon>Apocrita</taxon>
        <taxon>Aculeata</taxon>
        <taxon>Formicoidea</taxon>
        <taxon>Formicidae</taxon>
        <taxon>Myrmicinae</taxon>
        <taxon>Mycetomoellerius</taxon>
    </lineage>
</organism>
<reference evidence="19 20" key="1">
    <citation type="submission" date="2015-09" db="EMBL/GenBank/DDBJ databases">
        <title>Trachymyrmex zeteki WGS genome.</title>
        <authorList>
            <person name="Nygaard S."/>
            <person name="Hu H."/>
            <person name="Boomsma J."/>
            <person name="Zhang G."/>
        </authorList>
    </citation>
    <scope>NUCLEOTIDE SEQUENCE [LARGE SCALE GENOMIC DNA]</scope>
    <source>
        <strain evidence="19">Tzet28-1</strain>
        <tissue evidence="19">Whole body</tissue>
    </source>
</reference>
<evidence type="ECO:0000256" key="8">
    <source>
        <dbReference type="ARBA" id="ARBA00023065"/>
    </source>
</evidence>
<evidence type="ECO:0000256" key="17">
    <source>
        <dbReference type="ARBA" id="ARBA00070799"/>
    </source>
</evidence>
<feature type="domain" description="ATP synthase F1 complex delta/epsilon subunit N-terminal" evidence="18">
    <location>
        <begin position="42"/>
        <end position="122"/>
    </location>
</feature>
<dbReference type="InterPro" id="IPR001469">
    <property type="entry name" value="ATP_synth_F1_dsu/esu"/>
</dbReference>
<dbReference type="SUPFAM" id="SSF51344">
    <property type="entry name" value="Epsilon subunit of F1F0-ATP synthase N-terminal domain"/>
    <property type="match status" value="1"/>
</dbReference>
<evidence type="ECO:0000256" key="13">
    <source>
        <dbReference type="ARBA" id="ARBA00031669"/>
    </source>
</evidence>
<accession>A0A151XBC9</accession>
<dbReference type="Gene3D" id="1.20.5.440">
    <property type="entry name" value="ATP synthase delta/epsilon subunit, C-terminal domain"/>
    <property type="match status" value="1"/>
</dbReference>
<comment type="subunit">
    <text evidence="16">Component of the ATP synthase complex composed at least of ATP5F1A/subunit alpha, ATP5F1B/subunit beta, ATP5MC1/subunit c (homooctomer), MT-ATP6/subunit a, MT-ATP8/subunit 8, ATP5ME/subunit e, ATP5MF/subunit f, ATP5MG/subunit g, ATP5MK/subunit k, ATP5MJ/subunit j, ATP5F1C/subunit gamma, ATP5F1D/subunit delta, ATP5F1E/subunit epsilon, ATP5PF/subunit F6, ATP5PB/subunit b, ATP5PD/subunit d, ATP5PO/subunit OSCP. ATP synthase complex consists of a soluble F(1) head domain (subunits alpha(3) and beta(3)) - the catalytic core - and a membrane F(0) domain - the membrane proton channel (subunits c, a, 8, e, f, g, k and j). These two domains are linked by a central stalk (subunits gamma, delta, and epsilon) rotating inside the F1 region and a stationary peripheral stalk (subunits F6, b, d, and OSCP). Component of a complex composed at least by ATPIF1, ATP5F1A, ATP5F1B, ATP5F1C AND ATP5F1E.</text>
</comment>
<evidence type="ECO:0000313" key="20">
    <source>
        <dbReference type="Proteomes" id="UP000075809"/>
    </source>
</evidence>
<proteinExistence type="inferred from homology"/>
<evidence type="ECO:0000313" key="19">
    <source>
        <dbReference type="EMBL" id="KYQ57629.1"/>
    </source>
</evidence>
<evidence type="ECO:0000256" key="2">
    <source>
        <dbReference type="ARBA" id="ARBA00005712"/>
    </source>
</evidence>
<dbReference type="EMBL" id="KQ982335">
    <property type="protein sequence ID" value="KYQ57629.1"/>
    <property type="molecule type" value="Genomic_DNA"/>
</dbReference>
<evidence type="ECO:0000256" key="3">
    <source>
        <dbReference type="ARBA" id="ARBA00022448"/>
    </source>
</evidence>